<dbReference type="PANTHER" id="PTHR48228">
    <property type="entry name" value="SUCCINYL-COA--D-CITRAMALATE COA-TRANSFERASE"/>
    <property type="match status" value="1"/>
</dbReference>
<reference evidence="3" key="1">
    <citation type="submission" date="2019-06" db="EMBL/GenBank/DDBJ databases">
        <title>The complete genome of Emcibacter congregatus ZYLT.</title>
        <authorList>
            <person name="Zhao Z."/>
        </authorList>
    </citation>
    <scope>NUCLEOTIDE SEQUENCE [LARGE SCALE GENOMIC DNA]</scope>
    <source>
        <strain evidence="3">MCCC 1A06723</strain>
    </source>
</reference>
<evidence type="ECO:0000313" key="3">
    <source>
        <dbReference type="Proteomes" id="UP000319148"/>
    </source>
</evidence>
<dbReference type="Gene3D" id="3.40.50.10540">
    <property type="entry name" value="Crotonobetainyl-coa:carnitine coa-transferase, domain 1"/>
    <property type="match status" value="1"/>
</dbReference>
<dbReference type="Pfam" id="PF02515">
    <property type="entry name" value="CoA_transf_3"/>
    <property type="match status" value="1"/>
</dbReference>
<dbReference type="AlphaFoldDB" id="A0A501PIG6"/>
<dbReference type="InterPro" id="IPR044855">
    <property type="entry name" value="CoA-Trfase_III_dom3_sf"/>
</dbReference>
<dbReference type="Proteomes" id="UP000319148">
    <property type="component" value="Unassembled WGS sequence"/>
</dbReference>
<dbReference type="Gene3D" id="3.30.1540.10">
    <property type="entry name" value="formyl-coa transferase, domain 3"/>
    <property type="match status" value="1"/>
</dbReference>
<dbReference type="SUPFAM" id="SSF89796">
    <property type="entry name" value="CoA-transferase family III (CaiB/BaiF)"/>
    <property type="match status" value="1"/>
</dbReference>
<evidence type="ECO:0000256" key="1">
    <source>
        <dbReference type="ARBA" id="ARBA00022679"/>
    </source>
</evidence>
<dbReference type="EMBL" id="VFIY01000010">
    <property type="protein sequence ID" value="TPD59897.1"/>
    <property type="molecule type" value="Genomic_DNA"/>
</dbReference>
<name>A0A501PIG6_9PROT</name>
<protein>
    <submittedName>
        <fullName evidence="2">CoA transferase</fullName>
    </submittedName>
</protein>
<dbReference type="RefSeq" id="WP_139940868.1">
    <property type="nucleotide sequence ID" value="NZ_JBHSYP010000006.1"/>
</dbReference>
<dbReference type="GO" id="GO:0016740">
    <property type="term" value="F:transferase activity"/>
    <property type="evidence" value="ECO:0007669"/>
    <property type="project" value="UniProtKB-KW"/>
</dbReference>
<comment type="caution">
    <text evidence="2">The sequence shown here is derived from an EMBL/GenBank/DDBJ whole genome shotgun (WGS) entry which is preliminary data.</text>
</comment>
<sequence length="401" mass="42872">MANVNSKRGGPLQGVRVVELSKVWAGPETGKHFAFLGAEVIKIESQGAIDLTRYDSLTGDINKARGFQSVNPQKLSAQINMKSEKGIQLILDLLKETDILVENLRPGAMDRLGLGYDVARKINPGLVYISMGMYGNDGPLAYQTGYAPCFNAVGGLSALVGYEGQAPTGINVRYADSTYGTAAAYAGLVALLHSRRTGVGQFVDVSACETMTGMIADTVMEYTMNGVEHACDGNRHAEMAPHGVYPCQGEDWISIAVSSDEAWSALADVMGLAGDDRFASLASRTANIEELDRLVGEWTKSQDVGELVAALQNKGIAAGKSQNTLDLISDQTFWQRGFYPDVTEFDGETKTIVGPGAKMTRGAAITDGAPKLGDHTDYVLGEILGLSEEEQKKLNDEGIMS</sequence>
<keyword evidence="1 2" id="KW-0808">Transferase</keyword>
<keyword evidence="3" id="KW-1185">Reference proteome</keyword>
<dbReference type="OrthoDB" id="9806585at2"/>
<dbReference type="InterPro" id="IPR003673">
    <property type="entry name" value="CoA-Trfase_fam_III"/>
</dbReference>
<dbReference type="InterPro" id="IPR023606">
    <property type="entry name" value="CoA-Trfase_III_dom_1_sf"/>
</dbReference>
<proteinExistence type="predicted"/>
<dbReference type="PANTHER" id="PTHR48228:SF6">
    <property type="entry name" value="L-CARNITINE COA-TRANSFERASE"/>
    <property type="match status" value="1"/>
</dbReference>
<evidence type="ECO:0000313" key="2">
    <source>
        <dbReference type="EMBL" id="TPD59897.1"/>
    </source>
</evidence>
<dbReference type="InterPro" id="IPR050509">
    <property type="entry name" value="CoA-transferase_III"/>
</dbReference>
<organism evidence="2 3">
    <name type="scientific">Emcibacter nanhaiensis</name>
    <dbReference type="NCBI Taxonomy" id="1505037"/>
    <lineage>
        <taxon>Bacteria</taxon>
        <taxon>Pseudomonadati</taxon>
        <taxon>Pseudomonadota</taxon>
        <taxon>Alphaproteobacteria</taxon>
        <taxon>Emcibacterales</taxon>
        <taxon>Emcibacteraceae</taxon>
        <taxon>Emcibacter</taxon>
    </lineage>
</organism>
<accession>A0A501PIG6</accession>
<gene>
    <name evidence="2" type="ORF">FIV46_10480</name>
</gene>